<dbReference type="InterPro" id="IPR019845">
    <property type="entry name" value="Squalene/phytoene_synthase_CS"/>
</dbReference>
<proteinExistence type="predicted"/>
<gene>
    <name evidence="2" type="ORF">ASU31_22860</name>
</gene>
<evidence type="ECO:0000313" key="2">
    <source>
        <dbReference type="EMBL" id="KRT13797.1"/>
    </source>
</evidence>
<dbReference type="SFLD" id="SFLDS00005">
    <property type="entry name" value="Isoprenoid_Synthase_Type_I"/>
    <property type="match status" value="1"/>
</dbReference>
<organism evidence="2 3">
    <name type="scientific">Pedobacter ginsenosidimutans</name>
    <dbReference type="NCBI Taxonomy" id="687842"/>
    <lineage>
        <taxon>Bacteria</taxon>
        <taxon>Pseudomonadati</taxon>
        <taxon>Bacteroidota</taxon>
        <taxon>Sphingobacteriia</taxon>
        <taxon>Sphingobacteriales</taxon>
        <taxon>Sphingobacteriaceae</taxon>
        <taxon>Pedobacter</taxon>
    </lineage>
</organism>
<dbReference type="InterPro" id="IPR008949">
    <property type="entry name" value="Isoprenoid_synthase_dom_sf"/>
</dbReference>
<name>A0A0T5VKR2_9SPHI</name>
<dbReference type="AlphaFoldDB" id="A0A0T5VKR2"/>
<dbReference type="PANTHER" id="PTHR31480">
    <property type="entry name" value="BIFUNCTIONAL LYCOPENE CYCLASE/PHYTOENE SYNTHASE"/>
    <property type="match status" value="1"/>
</dbReference>
<dbReference type="GO" id="GO:0008299">
    <property type="term" value="P:isoprenoid biosynthetic process"/>
    <property type="evidence" value="ECO:0007669"/>
    <property type="project" value="UniProtKB-ARBA"/>
</dbReference>
<evidence type="ECO:0000313" key="3">
    <source>
        <dbReference type="Proteomes" id="UP000051950"/>
    </source>
</evidence>
<keyword evidence="1" id="KW-0808">Transferase</keyword>
<dbReference type="RefSeq" id="WP_057934566.1">
    <property type="nucleotide sequence ID" value="NZ_LMZQ01000032.1"/>
</dbReference>
<sequence length="278" mass="32437">MKEIFDQLSADCSRLTTKLYSTSFSYGIYFLGKELRQPIHSIYGFVRLADEIVDSFHHYDKNFLLEKFKEDTFEAINQGISLNPILNSFQRIVNQYQIDQELIVLFLRSMEMDLSTQEYTPELYNEYILGSAEVVGLMCLKVFTNGSDVDYQQLKPYAMKLGSAFQKVNFLRDVKADHQLLSRNYFPNVNLALFCDYQKKEIEKEIEAEFALALTGIKLLPTASRNGVYLSYIYYKKLFAKIKRLSAEKIMTERVRISNTRKISLMFDSIIRNKLNVI</sequence>
<keyword evidence="3" id="KW-1185">Reference proteome</keyword>
<dbReference type="GO" id="GO:0016765">
    <property type="term" value="F:transferase activity, transferring alkyl or aryl (other than methyl) groups"/>
    <property type="evidence" value="ECO:0007669"/>
    <property type="project" value="InterPro"/>
</dbReference>
<dbReference type="Proteomes" id="UP000051950">
    <property type="component" value="Unassembled WGS sequence"/>
</dbReference>
<dbReference type="PROSITE" id="PS01045">
    <property type="entry name" value="SQUALEN_PHYTOEN_SYN_2"/>
    <property type="match status" value="1"/>
</dbReference>
<dbReference type="EMBL" id="LMZQ01000032">
    <property type="protein sequence ID" value="KRT13797.1"/>
    <property type="molecule type" value="Genomic_DNA"/>
</dbReference>
<dbReference type="Pfam" id="PF00494">
    <property type="entry name" value="SQS_PSY"/>
    <property type="match status" value="1"/>
</dbReference>
<dbReference type="Gene3D" id="1.10.600.10">
    <property type="entry name" value="Farnesyl Diphosphate Synthase"/>
    <property type="match status" value="1"/>
</dbReference>
<dbReference type="InterPro" id="IPR002060">
    <property type="entry name" value="Squ/phyt_synthse"/>
</dbReference>
<dbReference type="OrthoDB" id="9787280at2"/>
<protein>
    <submittedName>
        <fullName evidence="2">Phytoene synthase</fullName>
    </submittedName>
</protein>
<dbReference type="SUPFAM" id="SSF48576">
    <property type="entry name" value="Terpenoid synthases"/>
    <property type="match status" value="1"/>
</dbReference>
<reference evidence="2 3" key="1">
    <citation type="submission" date="2015-11" db="EMBL/GenBank/DDBJ databases">
        <title>Sequence of Pedobacter ginsenosidimutans.</title>
        <authorList>
            <person name="Carson E."/>
            <person name="Keyser V."/>
            <person name="Newman J."/>
            <person name="Miller J."/>
        </authorList>
    </citation>
    <scope>NUCLEOTIDE SEQUENCE [LARGE SCALE GENOMIC DNA]</scope>
    <source>
        <strain evidence="2 3">KACC 14530</strain>
    </source>
</reference>
<comment type="caution">
    <text evidence="2">The sequence shown here is derived from an EMBL/GenBank/DDBJ whole genome shotgun (WGS) entry which is preliminary data.</text>
</comment>
<evidence type="ECO:0000256" key="1">
    <source>
        <dbReference type="ARBA" id="ARBA00022679"/>
    </source>
</evidence>
<accession>A0A0T5VKR2</accession>
<dbReference type="STRING" id="687842.ASU31_22860"/>
<dbReference type="SFLD" id="SFLDG01018">
    <property type="entry name" value="Squalene/Phytoene_Synthase_Lik"/>
    <property type="match status" value="1"/>
</dbReference>